<organism evidence="2 3">
    <name type="scientific">Rhizobium oryziradicis</name>
    <dbReference type="NCBI Taxonomy" id="1867956"/>
    <lineage>
        <taxon>Bacteria</taxon>
        <taxon>Pseudomonadati</taxon>
        <taxon>Pseudomonadota</taxon>
        <taxon>Alphaproteobacteria</taxon>
        <taxon>Hyphomicrobiales</taxon>
        <taxon>Rhizobiaceae</taxon>
        <taxon>Rhizobium/Agrobacterium group</taxon>
        <taxon>Rhizobium</taxon>
    </lineage>
</organism>
<dbReference type="Proteomes" id="UP000186894">
    <property type="component" value="Unassembled WGS sequence"/>
</dbReference>
<dbReference type="RefSeq" id="WP_075638281.1">
    <property type="nucleotide sequence ID" value="NZ_MKIM01000022.1"/>
</dbReference>
<accession>A0A1Q8ZW84</accession>
<comment type="caution">
    <text evidence="2">The sequence shown here is derived from an EMBL/GenBank/DDBJ whole genome shotgun (WGS) entry which is preliminary data.</text>
</comment>
<evidence type="ECO:0008006" key="4">
    <source>
        <dbReference type="Google" id="ProtNLM"/>
    </source>
</evidence>
<keyword evidence="3" id="KW-1185">Reference proteome</keyword>
<dbReference type="EMBL" id="MKIM01000022">
    <property type="protein sequence ID" value="OLP46158.1"/>
    <property type="molecule type" value="Genomic_DNA"/>
</dbReference>
<proteinExistence type="predicted"/>
<evidence type="ECO:0000256" key="1">
    <source>
        <dbReference type="SAM" id="SignalP"/>
    </source>
</evidence>
<name>A0A1Q8ZW84_9HYPH</name>
<sequence>MGQKLPIRLCRLALLLAGAAFGQQAQAQTPPAPAATCAVTPNMFKAWQDTSYSGGLNFKPANSASFKDDTNCDFYQWGAQMFLWLTSHDKAGNLVIFSPTFYTASEKPDGTFAFTKNAEGVSASANKVKKHSLFKVRVNKPKEAPEEVVAKVKAKLKGATLTTPAADSTAQAGGSGVLVLNGAPVPVPNKAGYATYPIVYYTIQVNDVFAGLAQNQAKVKYYNDKTNPNAGNFPITLDQVKDIETASGVTYGDAEQLAMEVKSSWVDVTYLTADQKAGLQTIEAEVPAFKSGSTNGLVTLTSDGTVTATRTLALVGMHVVGTVQGHPEMVWATFESKFNAPDADFNYLNTNYDITTSACKSGTDCISTVPLSTSTQSNYIFYNGEKGAAVAPSAITQTATSGSDAKGNMVITFTSSTSVPAAGSPPQLTPTSVVRLNPWGNLQSTTPKVSDFAVVNNTLLMSVQASLAPQLVSAGGPVYANYFQGGSIWAKGPIPFKPGYVEKGTQFLANSTMETFEQYSLGSLTQASASQPTTNCFTCHGLYGSGTNYPNGTSVSHIFPDK</sequence>
<evidence type="ECO:0000313" key="2">
    <source>
        <dbReference type="EMBL" id="OLP46158.1"/>
    </source>
</evidence>
<feature type="chain" id="PRO_5012683495" description="Cytochrome c domain-containing protein" evidence="1">
    <location>
        <begin position="28"/>
        <end position="562"/>
    </location>
</feature>
<protein>
    <recommendedName>
        <fullName evidence="4">Cytochrome c domain-containing protein</fullName>
    </recommendedName>
</protein>
<dbReference type="OrthoDB" id="280897at2"/>
<feature type="signal peptide" evidence="1">
    <location>
        <begin position="1"/>
        <end position="27"/>
    </location>
</feature>
<keyword evidence="1" id="KW-0732">Signal</keyword>
<evidence type="ECO:0000313" key="3">
    <source>
        <dbReference type="Proteomes" id="UP000186894"/>
    </source>
</evidence>
<dbReference type="AlphaFoldDB" id="A0A1Q8ZW84"/>
<gene>
    <name evidence="2" type="ORF">BJF95_03110</name>
</gene>
<dbReference type="STRING" id="1867956.BJF95_03110"/>
<reference evidence="2 3" key="1">
    <citation type="submission" date="2016-09" db="EMBL/GenBank/DDBJ databases">
        <title>Rhizobium oryziradicis sp. nov., isolated from the root of rice.</title>
        <authorList>
            <person name="Zhao J."/>
            <person name="Zhang X."/>
        </authorList>
    </citation>
    <scope>NUCLEOTIDE SEQUENCE [LARGE SCALE GENOMIC DNA]</scope>
    <source>
        <strain evidence="2 3">N19</strain>
    </source>
</reference>